<dbReference type="AlphaFoldDB" id="A0A8H5QFE6"/>
<dbReference type="OrthoDB" id="4487429at2759"/>
<feature type="compositionally biased region" description="Basic and acidic residues" evidence="1">
    <location>
        <begin position="147"/>
        <end position="162"/>
    </location>
</feature>
<dbReference type="GeneID" id="59310255"/>
<proteinExistence type="predicted"/>
<accession>A0A8H5QFE6</accession>
<evidence type="ECO:0000313" key="2">
    <source>
        <dbReference type="EMBL" id="KAF5612861.1"/>
    </source>
</evidence>
<dbReference type="EMBL" id="JAAOAV010000005">
    <property type="protein sequence ID" value="KAF5612861.1"/>
    <property type="molecule type" value="Genomic_DNA"/>
</dbReference>
<name>A0A8H5QFE6_GIBSU</name>
<comment type="caution">
    <text evidence="2">The sequence shown here is derived from an EMBL/GenBank/DDBJ whole genome shotgun (WGS) entry which is preliminary data.</text>
</comment>
<keyword evidence="3" id="KW-1185">Reference proteome</keyword>
<feature type="region of interest" description="Disordered" evidence="1">
    <location>
        <begin position="147"/>
        <end position="168"/>
    </location>
</feature>
<evidence type="ECO:0000313" key="3">
    <source>
        <dbReference type="Proteomes" id="UP000547976"/>
    </source>
</evidence>
<gene>
    <name evidence="2" type="ORF">FSUBG_1091</name>
</gene>
<reference evidence="2 3" key="1">
    <citation type="submission" date="2020-05" db="EMBL/GenBank/DDBJ databases">
        <title>Identification and distribution of gene clusters putatively required for synthesis of sphingolipid metabolism inhibitors in phylogenetically diverse species of the filamentous fungus Fusarium.</title>
        <authorList>
            <person name="Kim H.-S."/>
            <person name="Busman M."/>
            <person name="Brown D.W."/>
            <person name="Divon H."/>
            <person name="Uhlig S."/>
            <person name="Proctor R.H."/>
        </authorList>
    </citation>
    <scope>NUCLEOTIDE SEQUENCE [LARGE SCALE GENOMIC DNA]</scope>
    <source>
        <strain evidence="2 3">NRRL 66333</strain>
    </source>
</reference>
<protein>
    <submittedName>
        <fullName evidence="2">Uncharacterized protein</fullName>
    </submittedName>
</protein>
<organism evidence="2 3">
    <name type="scientific">Gibberella subglutinans</name>
    <name type="common">Fusarium subglutinans</name>
    <dbReference type="NCBI Taxonomy" id="42677"/>
    <lineage>
        <taxon>Eukaryota</taxon>
        <taxon>Fungi</taxon>
        <taxon>Dikarya</taxon>
        <taxon>Ascomycota</taxon>
        <taxon>Pezizomycotina</taxon>
        <taxon>Sordariomycetes</taxon>
        <taxon>Hypocreomycetidae</taxon>
        <taxon>Hypocreales</taxon>
        <taxon>Nectriaceae</taxon>
        <taxon>Fusarium</taxon>
        <taxon>Fusarium fujikuroi species complex</taxon>
    </lineage>
</organism>
<dbReference type="RefSeq" id="XP_036543259.1">
    <property type="nucleotide sequence ID" value="XM_036675537.1"/>
</dbReference>
<evidence type="ECO:0000256" key="1">
    <source>
        <dbReference type="SAM" id="MobiDB-lite"/>
    </source>
</evidence>
<sequence length="168" mass="18886">MKKSLKTSMAMPGGSRIRRSEHLLFHKYSIPCLLLVIACTFYQSDQNIFLETGELNLRMSDSLSEGGFHGTFGVTSFPRCQFGGRFGGIATGWPAKGGYYSHLCSVAELEFLGLDRFKPANKSDEPDKEEAHCAKMRQPGAKWYRDPFHQLSEQDKKNDLDAPRLFVG</sequence>
<dbReference type="Proteomes" id="UP000547976">
    <property type="component" value="Unassembled WGS sequence"/>
</dbReference>